<accession>A0A0D0KEC7</accession>
<sequence>MKENNAIVSDFEHKLARFSSGYVEGTFDGRKWGASVRRSTDGRRLSLFAEELGATDIVSFNLYRGPRSFLKPCEMSSAKVVRFVLEFQPDT</sequence>
<name>A0A0D0KEC7_AGRTU</name>
<dbReference type="Proteomes" id="UP000035017">
    <property type="component" value="Unassembled WGS sequence"/>
</dbReference>
<dbReference type="EMBL" id="JXQV01000054">
    <property type="protein sequence ID" value="KIP97666.1"/>
    <property type="molecule type" value="Genomic_DNA"/>
</dbReference>
<gene>
    <name evidence="1" type="ORF">RU07_23910</name>
</gene>
<evidence type="ECO:0000313" key="2">
    <source>
        <dbReference type="Proteomes" id="UP000035017"/>
    </source>
</evidence>
<evidence type="ECO:0008006" key="3">
    <source>
        <dbReference type="Google" id="ProtNLM"/>
    </source>
</evidence>
<comment type="caution">
    <text evidence="1">The sequence shown here is derived from an EMBL/GenBank/DDBJ whole genome shotgun (WGS) entry which is preliminary data.</text>
</comment>
<proteinExistence type="predicted"/>
<organism evidence="1 2">
    <name type="scientific">Agrobacterium tumefaciens</name>
    <dbReference type="NCBI Taxonomy" id="358"/>
    <lineage>
        <taxon>Bacteria</taxon>
        <taxon>Pseudomonadati</taxon>
        <taxon>Pseudomonadota</taxon>
        <taxon>Alphaproteobacteria</taxon>
        <taxon>Hyphomicrobiales</taxon>
        <taxon>Rhizobiaceae</taxon>
        <taxon>Rhizobium/Agrobacterium group</taxon>
        <taxon>Agrobacterium</taxon>
        <taxon>Agrobacterium tumefaciens complex</taxon>
    </lineage>
</organism>
<reference evidence="1 2" key="1">
    <citation type="submission" date="2014-12" db="EMBL/GenBank/DDBJ databases">
        <title>16Stimator: statistical estimation of ribosomal gene copy numbers from draft genome assemblies.</title>
        <authorList>
            <person name="Perisin M.A."/>
            <person name="Vetter M."/>
            <person name="Gilbert J.A."/>
            <person name="Bergelson J."/>
        </authorList>
    </citation>
    <scope>NUCLEOTIDE SEQUENCE [LARGE SCALE GENOMIC DNA]</scope>
    <source>
        <strain evidence="1 2">MEJ076</strain>
    </source>
</reference>
<protein>
    <recommendedName>
        <fullName evidence="3">Peptide methionine sulfoxide reductase</fullName>
    </recommendedName>
</protein>
<evidence type="ECO:0000313" key="1">
    <source>
        <dbReference type="EMBL" id="KIP97666.1"/>
    </source>
</evidence>
<dbReference type="AlphaFoldDB" id="A0A0D0KEC7"/>